<name>A0A7Z1B0S9_9PSEU</name>
<dbReference type="InterPro" id="IPR013815">
    <property type="entry name" value="ATP_grasp_subdomain_1"/>
</dbReference>
<dbReference type="AlphaFoldDB" id="A0A7Z1B0S9"/>
<evidence type="ECO:0000313" key="6">
    <source>
        <dbReference type="EMBL" id="OLF14108.1"/>
    </source>
</evidence>
<sequence length="419" mass="45147">MADSPTGDTRAHVVVINRWREHYAEYAGYLDHQTHRVTYISTSVGLGSVPDTAADVVLVEATDDLDEARAALAELVRRHGRPHRIVALKEDDLLVGAQLRADHDVPGDRPADLVRFRDKFLMCQAIEAAGGPVPRFAAVDGPAGILDLADRAGWPLVLKPRVGSSSAGVVLLTGLSDVAELAPFTEPMMVQAFNPHPIHHVDGVFTGTGLDRWRVSRYVNTCLGFREGTVLGSVEEDDPEVVAAVGAAAAAFLGALTDAPVPFHLEVFVERGPTGVSCSFLEVGARVGGAEIPFIWRDLHGWDLMRVAFDLQMRATPRPPGRETGEAGGWLLVPAPATRPCVITEATPMVGREPGPYAEVLLSPGEVLPDADAYYEHVGGRFRFRGRTTADVEAALMATAAEFRVHAEPTTAHLQEMTR</sequence>
<dbReference type="PROSITE" id="PS50975">
    <property type="entry name" value="ATP_GRASP"/>
    <property type="match status" value="1"/>
</dbReference>
<dbReference type="RefSeq" id="WP_075131478.1">
    <property type="nucleotide sequence ID" value="NZ_MSIF01000001.1"/>
</dbReference>
<reference evidence="6 7" key="1">
    <citation type="submission" date="2016-12" db="EMBL/GenBank/DDBJ databases">
        <title>The draft genome sequence of Actinophytocola xinjiangensis.</title>
        <authorList>
            <person name="Wang W."/>
            <person name="Yuan L."/>
        </authorList>
    </citation>
    <scope>NUCLEOTIDE SEQUENCE [LARGE SCALE GENOMIC DNA]</scope>
    <source>
        <strain evidence="6 7">CGMCC 4.4663</strain>
    </source>
</reference>
<keyword evidence="7" id="KW-1185">Reference proteome</keyword>
<dbReference type="InterPro" id="IPR052032">
    <property type="entry name" value="ATP-dep_AA_Ligase"/>
</dbReference>
<dbReference type="InterPro" id="IPR011761">
    <property type="entry name" value="ATP-grasp"/>
</dbReference>
<evidence type="ECO:0000313" key="7">
    <source>
        <dbReference type="Proteomes" id="UP000185696"/>
    </source>
</evidence>
<evidence type="ECO:0000259" key="5">
    <source>
        <dbReference type="PROSITE" id="PS50975"/>
    </source>
</evidence>
<dbReference type="GO" id="GO:0005524">
    <property type="term" value="F:ATP binding"/>
    <property type="evidence" value="ECO:0007669"/>
    <property type="project" value="UniProtKB-UniRule"/>
</dbReference>
<evidence type="ECO:0000256" key="2">
    <source>
        <dbReference type="ARBA" id="ARBA00022741"/>
    </source>
</evidence>
<dbReference type="GO" id="GO:0046872">
    <property type="term" value="F:metal ion binding"/>
    <property type="evidence" value="ECO:0007669"/>
    <property type="project" value="InterPro"/>
</dbReference>
<dbReference type="Gene3D" id="3.40.50.20">
    <property type="match status" value="1"/>
</dbReference>
<evidence type="ECO:0000256" key="3">
    <source>
        <dbReference type="ARBA" id="ARBA00022840"/>
    </source>
</evidence>
<keyword evidence="3 4" id="KW-0067">ATP-binding</keyword>
<accession>A0A7Z1B0S9</accession>
<protein>
    <submittedName>
        <fullName evidence="6">Biotin carboxylase</fullName>
    </submittedName>
</protein>
<dbReference type="GO" id="GO:0016874">
    <property type="term" value="F:ligase activity"/>
    <property type="evidence" value="ECO:0007669"/>
    <property type="project" value="UniProtKB-KW"/>
</dbReference>
<dbReference type="SUPFAM" id="SSF56059">
    <property type="entry name" value="Glutathione synthetase ATP-binding domain-like"/>
    <property type="match status" value="1"/>
</dbReference>
<dbReference type="PANTHER" id="PTHR43585">
    <property type="entry name" value="FUMIPYRROLE BIOSYNTHESIS PROTEIN C"/>
    <property type="match status" value="1"/>
</dbReference>
<keyword evidence="2 4" id="KW-0547">Nucleotide-binding</keyword>
<proteinExistence type="predicted"/>
<dbReference type="EMBL" id="MSIF01000001">
    <property type="protein sequence ID" value="OLF14108.1"/>
    <property type="molecule type" value="Genomic_DNA"/>
</dbReference>
<dbReference type="Gene3D" id="3.30.1490.20">
    <property type="entry name" value="ATP-grasp fold, A domain"/>
    <property type="match status" value="1"/>
</dbReference>
<feature type="domain" description="ATP-grasp" evidence="5">
    <location>
        <begin position="123"/>
        <end position="313"/>
    </location>
</feature>
<evidence type="ECO:0000256" key="1">
    <source>
        <dbReference type="ARBA" id="ARBA00022598"/>
    </source>
</evidence>
<comment type="caution">
    <text evidence="6">The sequence shown here is derived from an EMBL/GenBank/DDBJ whole genome shotgun (WGS) entry which is preliminary data.</text>
</comment>
<gene>
    <name evidence="6" type="ORF">BLA60_02800</name>
</gene>
<dbReference type="OrthoDB" id="150319at2"/>
<dbReference type="Gene3D" id="3.30.470.20">
    <property type="entry name" value="ATP-grasp fold, B domain"/>
    <property type="match status" value="1"/>
</dbReference>
<organism evidence="6 7">
    <name type="scientific">Actinophytocola xinjiangensis</name>
    <dbReference type="NCBI Taxonomy" id="485602"/>
    <lineage>
        <taxon>Bacteria</taxon>
        <taxon>Bacillati</taxon>
        <taxon>Actinomycetota</taxon>
        <taxon>Actinomycetes</taxon>
        <taxon>Pseudonocardiales</taxon>
        <taxon>Pseudonocardiaceae</taxon>
    </lineage>
</organism>
<evidence type="ECO:0000256" key="4">
    <source>
        <dbReference type="PROSITE-ProRule" id="PRU00409"/>
    </source>
</evidence>
<dbReference type="Proteomes" id="UP000185696">
    <property type="component" value="Unassembled WGS sequence"/>
</dbReference>
<keyword evidence="1" id="KW-0436">Ligase</keyword>
<dbReference type="PANTHER" id="PTHR43585:SF2">
    <property type="entry name" value="ATP-GRASP ENZYME FSQD"/>
    <property type="match status" value="1"/>
</dbReference>